<comment type="caution">
    <text evidence="1">The sequence shown here is derived from an EMBL/GenBank/DDBJ whole genome shotgun (WGS) entry which is preliminary data.</text>
</comment>
<dbReference type="Proteomes" id="UP000708208">
    <property type="component" value="Unassembled WGS sequence"/>
</dbReference>
<feature type="non-terminal residue" evidence="1">
    <location>
        <position position="1"/>
    </location>
</feature>
<dbReference type="AlphaFoldDB" id="A0A8J2KU11"/>
<protein>
    <submittedName>
        <fullName evidence="1">Uncharacterized protein</fullName>
    </submittedName>
</protein>
<proteinExistence type="predicted"/>
<name>A0A8J2KU11_9HEXA</name>
<reference evidence="1" key="1">
    <citation type="submission" date="2021-06" db="EMBL/GenBank/DDBJ databases">
        <authorList>
            <person name="Hodson N. C."/>
            <person name="Mongue J. A."/>
            <person name="Jaron S. K."/>
        </authorList>
    </citation>
    <scope>NUCLEOTIDE SEQUENCE</scope>
</reference>
<organism evidence="1 2">
    <name type="scientific">Allacma fusca</name>
    <dbReference type="NCBI Taxonomy" id="39272"/>
    <lineage>
        <taxon>Eukaryota</taxon>
        <taxon>Metazoa</taxon>
        <taxon>Ecdysozoa</taxon>
        <taxon>Arthropoda</taxon>
        <taxon>Hexapoda</taxon>
        <taxon>Collembola</taxon>
        <taxon>Symphypleona</taxon>
        <taxon>Sminthuridae</taxon>
        <taxon>Allacma</taxon>
    </lineage>
</organism>
<keyword evidence="2" id="KW-1185">Reference proteome</keyword>
<evidence type="ECO:0000313" key="2">
    <source>
        <dbReference type="Proteomes" id="UP000708208"/>
    </source>
</evidence>
<gene>
    <name evidence="1" type="ORF">AFUS01_LOCUS31712</name>
</gene>
<dbReference type="EMBL" id="CAJVCH010508139">
    <property type="protein sequence ID" value="CAG7821370.1"/>
    <property type="molecule type" value="Genomic_DNA"/>
</dbReference>
<accession>A0A8J2KU11</accession>
<sequence length="79" mass="8985">SFRRQLVNIGSDVAQLTRKLSLNTDQRLPEELEIPGVSIPVNTPEDFRVLDDWLVQNENKAKFINYLKGIGGINTENFV</sequence>
<feature type="non-terminal residue" evidence="1">
    <location>
        <position position="79"/>
    </location>
</feature>
<evidence type="ECO:0000313" key="1">
    <source>
        <dbReference type="EMBL" id="CAG7821370.1"/>
    </source>
</evidence>